<protein>
    <recommendedName>
        <fullName evidence="3">PH domain-containing protein</fullName>
    </recommendedName>
</protein>
<dbReference type="Proteomes" id="UP001295444">
    <property type="component" value="Chromosome 09"/>
</dbReference>
<evidence type="ECO:0008006" key="3">
    <source>
        <dbReference type="Google" id="ProtNLM"/>
    </source>
</evidence>
<dbReference type="AlphaFoldDB" id="A0AAD1WMU0"/>
<name>A0AAD1WMU0_PELCU</name>
<proteinExistence type="predicted"/>
<keyword evidence="2" id="KW-1185">Reference proteome</keyword>
<dbReference type="EMBL" id="OW240920">
    <property type="protein sequence ID" value="CAH2314273.1"/>
    <property type="molecule type" value="Genomic_DNA"/>
</dbReference>
<organism evidence="1 2">
    <name type="scientific">Pelobates cultripes</name>
    <name type="common">Western spadefoot toad</name>
    <dbReference type="NCBI Taxonomy" id="61616"/>
    <lineage>
        <taxon>Eukaryota</taxon>
        <taxon>Metazoa</taxon>
        <taxon>Chordata</taxon>
        <taxon>Craniata</taxon>
        <taxon>Vertebrata</taxon>
        <taxon>Euteleostomi</taxon>
        <taxon>Amphibia</taxon>
        <taxon>Batrachia</taxon>
        <taxon>Anura</taxon>
        <taxon>Pelobatoidea</taxon>
        <taxon>Pelobatidae</taxon>
        <taxon>Pelobates</taxon>
    </lineage>
</organism>
<reference evidence="1" key="1">
    <citation type="submission" date="2022-03" db="EMBL/GenBank/DDBJ databases">
        <authorList>
            <person name="Alioto T."/>
            <person name="Alioto T."/>
            <person name="Gomez Garrido J."/>
        </authorList>
    </citation>
    <scope>NUCLEOTIDE SEQUENCE</scope>
</reference>
<gene>
    <name evidence="1" type="ORF">PECUL_23A038958</name>
</gene>
<dbReference type="SUPFAM" id="SSF50729">
    <property type="entry name" value="PH domain-like"/>
    <property type="match status" value="1"/>
</dbReference>
<evidence type="ECO:0000313" key="2">
    <source>
        <dbReference type="Proteomes" id="UP001295444"/>
    </source>
</evidence>
<accession>A0AAD1WMU0</accession>
<evidence type="ECO:0000313" key="1">
    <source>
        <dbReference type="EMBL" id="CAH2314273.1"/>
    </source>
</evidence>
<sequence>MPKLPVGTQKDCCLGLSLNDGRKLLLLARDSQDCSKWINILRKVRESLSMPPLSPTSCRLHPNSPIRRCCWRDVSTQTKDKTQGKEDKMAQYKEKCPARCLRHSSQSHWGVKTACVLMGEAAAGPTLAYMVTTSHSARPAETTSTPDYRGLGYNHSSDIEGCQYDVEFEGMDQDYNAFDFGGFAF</sequence>